<dbReference type="AlphaFoldDB" id="A0A068NUP2"/>
<protein>
    <recommendedName>
        <fullName evidence="1">Transcription factor zinc-finger domain-containing protein</fullName>
    </recommendedName>
</protein>
<evidence type="ECO:0000313" key="2">
    <source>
        <dbReference type="EMBL" id="AIE87161.1"/>
    </source>
</evidence>
<reference evidence="2 3" key="1">
    <citation type="journal article" date="2014" name="PLoS ONE">
        <title>The first complete genome sequence of the class fimbriimonadia in the phylum armatimonadetes.</title>
        <authorList>
            <person name="Hu Z.Y."/>
            <person name="Wang Y.Z."/>
            <person name="Im W.T."/>
            <person name="Wang S.Y."/>
            <person name="Zhao G.P."/>
            <person name="Zheng H.J."/>
            <person name="Quan Z.X."/>
        </authorList>
    </citation>
    <scope>NUCLEOTIDE SEQUENCE [LARGE SCALE GENOMIC DNA]</scope>
    <source>
        <strain evidence="2">Gsoil 348</strain>
    </source>
</reference>
<feature type="domain" description="Transcription factor zinc-finger" evidence="1">
    <location>
        <begin position="2"/>
        <end position="34"/>
    </location>
</feature>
<proteinExistence type="predicted"/>
<dbReference type="STRING" id="661478.OP10G_3793"/>
<gene>
    <name evidence="2" type="ORF">OP10G_3793</name>
</gene>
<feature type="domain" description="Transcription factor zinc-finger" evidence="1">
    <location>
        <begin position="63"/>
        <end position="101"/>
    </location>
</feature>
<name>A0A068NUP2_FIMGI</name>
<keyword evidence="3" id="KW-1185">Reference proteome</keyword>
<dbReference type="KEGG" id="fgi:OP10G_3793"/>
<dbReference type="Proteomes" id="UP000027982">
    <property type="component" value="Chromosome"/>
</dbReference>
<sequence>MPLEAREFQGVTIDACSKCAGIFFDEGEVGRIKAQGLAAFDALEDAVVPTIDVEAIADRPRACPSCGTTMDKFRYMYSSKLMLDECERCGGIWVQDGELRHMRQVLQEQGLQRPAVSIAQGKKADRPASGYADRMRKVHQFILSVGGRAA</sequence>
<dbReference type="EMBL" id="CP007139">
    <property type="protein sequence ID" value="AIE87161.1"/>
    <property type="molecule type" value="Genomic_DNA"/>
</dbReference>
<evidence type="ECO:0000259" key="1">
    <source>
        <dbReference type="Pfam" id="PF13453"/>
    </source>
</evidence>
<dbReference type="InterPro" id="IPR027392">
    <property type="entry name" value="TF_Znf"/>
</dbReference>
<dbReference type="HOGENOM" id="CLU_1737827_0_0_0"/>
<organism evidence="2 3">
    <name type="scientific">Fimbriimonas ginsengisoli Gsoil 348</name>
    <dbReference type="NCBI Taxonomy" id="661478"/>
    <lineage>
        <taxon>Bacteria</taxon>
        <taxon>Bacillati</taxon>
        <taxon>Armatimonadota</taxon>
        <taxon>Fimbriimonadia</taxon>
        <taxon>Fimbriimonadales</taxon>
        <taxon>Fimbriimonadaceae</taxon>
        <taxon>Fimbriimonas</taxon>
    </lineage>
</organism>
<evidence type="ECO:0000313" key="3">
    <source>
        <dbReference type="Proteomes" id="UP000027982"/>
    </source>
</evidence>
<dbReference type="Pfam" id="PF13453">
    <property type="entry name" value="Zn_ribbon_TFIIB"/>
    <property type="match status" value="2"/>
</dbReference>
<accession>A0A068NUP2</accession>